<dbReference type="EMBL" id="BMLX01000001">
    <property type="protein sequence ID" value="GGP17903.1"/>
    <property type="molecule type" value="Genomic_DNA"/>
</dbReference>
<dbReference type="Proteomes" id="UP000637267">
    <property type="component" value="Unassembled WGS sequence"/>
</dbReference>
<proteinExistence type="predicted"/>
<protein>
    <submittedName>
        <fullName evidence="2">Uncharacterized protein</fullName>
    </submittedName>
</protein>
<feature type="region of interest" description="Disordered" evidence="1">
    <location>
        <begin position="65"/>
        <end position="84"/>
    </location>
</feature>
<feature type="compositionally biased region" description="Acidic residues" evidence="1">
    <location>
        <begin position="67"/>
        <end position="84"/>
    </location>
</feature>
<sequence>MSWQGGSELFEDLIAAAQKAVVDKDLRRDFYLEMIESFEREGWDQPEYCRGLDTAYDEALEILHPELEEEEELDDDDREDSDWS</sequence>
<reference evidence="3" key="1">
    <citation type="journal article" date="2019" name="Int. J. Syst. Evol. Microbiol.">
        <title>The Global Catalogue of Microorganisms (GCM) 10K type strain sequencing project: providing services to taxonomists for standard genome sequencing and annotation.</title>
        <authorList>
            <consortium name="The Broad Institute Genomics Platform"/>
            <consortium name="The Broad Institute Genome Sequencing Center for Infectious Disease"/>
            <person name="Wu L."/>
            <person name="Ma J."/>
        </authorList>
    </citation>
    <scope>NUCLEOTIDE SEQUENCE [LARGE SCALE GENOMIC DNA]</scope>
    <source>
        <strain evidence="3">CGMCC 1.8859</strain>
    </source>
</reference>
<keyword evidence="3" id="KW-1185">Reference proteome</keyword>
<name>A0ABQ2P4B3_9NEIS</name>
<gene>
    <name evidence="2" type="ORF">GCM10010970_02130</name>
</gene>
<evidence type="ECO:0000256" key="1">
    <source>
        <dbReference type="SAM" id="MobiDB-lite"/>
    </source>
</evidence>
<organism evidence="2 3">
    <name type="scientific">Silvimonas iriomotensis</name>
    <dbReference type="NCBI Taxonomy" id="449662"/>
    <lineage>
        <taxon>Bacteria</taxon>
        <taxon>Pseudomonadati</taxon>
        <taxon>Pseudomonadota</taxon>
        <taxon>Betaproteobacteria</taxon>
        <taxon>Neisseriales</taxon>
        <taxon>Chitinibacteraceae</taxon>
        <taxon>Silvimonas</taxon>
    </lineage>
</organism>
<evidence type="ECO:0000313" key="3">
    <source>
        <dbReference type="Proteomes" id="UP000637267"/>
    </source>
</evidence>
<comment type="caution">
    <text evidence="2">The sequence shown here is derived from an EMBL/GenBank/DDBJ whole genome shotgun (WGS) entry which is preliminary data.</text>
</comment>
<accession>A0ABQ2P4B3</accession>
<evidence type="ECO:0000313" key="2">
    <source>
        <dbReference type="EMBL" id="GGP17903.1"/>
    </source>
</evidence>
<dbReference type="RefSeq" id="WP_188701430.1">
    <property type="nucleotide sequence ID" value="NZ_BMLX01000001.1"/>
</dbReference>